<name>A0ABV1KGU4_9PSEU</name>
<proteinExistence type="predicted"/>
<dbReference type="GO" id="GO:0005524">
    <property type="term" value="F:ATP binding"/>
    <property type="evidence" value="ECO:0007669"/>
    <property type="project" value="UniProtKB-KW"/>
</dbReference>
<dbReference type="Proteomes" id="UP001494902">
    <property type="component" value="Unassembled WGS sequence"/>
</dbReference>
<dbReference type="PANTHER" id="PTHR30267">
    <property type="entry name" value="PROTEIN KINASE PRKA"/>
    <property type="match status" value="1"/>
</dbReference>
<dbReference type="EMBL" id="JBEDNQ010000011">
    <property type="protein sequence ID" value="MEQ3553685.1"/>
    <property type="molecule type" value="Genomic_DNA"/>
</dbReference>
<evidence type="ECO:0000259" key="1">
    <source>
        <dbReference type="Pfam" id="PF00158"/>
    </source>
</evidence>
<keyword evidence="3" id="KW-1185">Reference proteome</keyword>
<keyword evidence="2" id="KW-0067">ATP-binding</keyword>
<dbReference type="InterPro" id="IPR002078">
    <property type="entry name" value="Sigma_54_int"/>
</dbReference>
<protein>
    <submittedName>
        <fullName evidence="2">ATP-binding protein</fullName>
    </submittedName>
</protein>
<comment type="caution">
    <text evidence="2">The sequence shown here is derived from an EMBL/GenBank/DDBJ whole genome shotgun (WGS) entry which is preliminary data.</text>
</comment>
<keyword evidence="2" id="KW-0547">Nucleotide-binding</keyword>
<dbReference type="PANTHER" id="PTHR30267:SF2">
    <property type="entry name" value="PROTEIN PRKA"/>
    <property type="match status" value="1"/>
</dbReference>
<dbReference type="Gene3D" id="3.40.50.300">
    <property type="entry name" value="P-loop containing nucleotide triphosphate hydrolases"/>
    <property type="match status" value="1"/>
</dbReference>
<dbReference type="InterPro" id="IPR027417">
    <property type="entry name" value="P-loop_NTPase"/>
</dbReference>
<dbReference type="SUPFAM" id="SSF52540">
    <property type="entry name" value="P-loop containing nucleoside triphosphate hydrolases"/>
    <property type="match status" value="1"/>
</dbReference>
<evidence type="ECO:0000313" key="2">
    <source>
        <dbReference type="EMBL" id="MEQ3553685.1"/>
    </source>
</evidence>
<dbReference type="Pfam" id="PF00158">
    <property type="entry name" value="Sigma54_activat"/>
    <property type="match status" value="1"/>
</dbReference>
<sequence>MDSVPVTPDRPRTVGALRASGHEQRGVKQEIRDNLLAALRAGRDPWPGIVGFGDTVLPQLERALIAGHDVVLLGERGQGKTRLLRSLAGLLDEWTPVIAGSEIGEHPYEPITPSSRRRAEELGDELPVGWVHRSERYTEKLATPDTAVADLIGDVDPVKVAEGRSLGDPETIHFGLVPRAHRGIVAINELPDLAERIQVALLNVMEERDIQVRGYTLRLPLDVLLVASANPEDYTNRGRIITPLKDRFGAEVRTHYPLELAPEIDLVLQEASLEADVPRHLIEIVARFTRHLRESSAIDQGSGVSARFAVAAAETVAASALRRAALTGEDRACARPVDLESVPSVLRGKLEFAAGEEGREDEVLEHLLRRATADTARFALRGIDLDELAVEVSTRPVRTGERIPARDVVAALPQVEALTSIAEKLDAGGTEDPGPMASAAELALEYLFLTRKLAKDSSDDGDTVSYG</sequence>
<gene>
    <name evidence="2" type="ORF">WIS52_24700</name>
</gene>
<accession>A0ABV1KGU4</accession>
<organism evidence="2 3">
    <name type="scientific">Pseudonocardia nematodicida</name>
    <dbReference type="NCBI Taxonomy" id="1206997"/>
    <lineage>
        <taxon>Bacteria</taxon>
        <taxon>Bacillati</taxon>
        <taxon>Actinomycetota</taxon>
        <taxon>Actinomycetes</taxon>
        <taxon>Pseudonocardiales</taxon>
        <taxon>Pseudonocardiaceae</taxon>
        <taxon>Pseudonocardia</taxon>
    </lineage>
</organism>
<feature type="domain" description="Sigma-54 factor interaction" evidence="1">
    <location>
        <begin position="173"/>
        <end position="231"/>
    </location>
</feature>
<evidence type="ECO:0000313" key="3">
    <source>
        <dbReference type="Proteomes" id="UP001494902"/>
    </source>
</evidence>
<reference evidence="2 3" key="1">
    <citation type="submission" date="2024-03" db="EMBL/GenBank/DDBJ databases">
        <title>Draft genome sequence of Pseudonocardia nematodicida JCM 31783.</title>
        <authorList>
            <person name="Butdee W."/>
            <person name="Duangmal K."/>
        </authorList>
    </citation>
    <scope>NUCLEOTIDE SEQUENCE [LARGE SCALE GENOMIC DNA]</scope>
    <source>
        <strain evidence="2 3">JCM 31783</strain>
    </source>
</reference>